<dbReference type="AlphaFoldDB" id="A0A0F3ITY6"/>
<dbReference type="PANTHER" id="PTHR12608:SF1">
    <property type="entry name" value="TRANSMEMBRANE PROTEIN 165"/>
    <property type="match status" value="1"/>
</dbReference>
<evidence type="ECO:0000256" key="3">
    <source>
        <dbReference type="ARBA" id="ARBA00022692"/>
    </source>
</evidence>
<sequence length="187" mass="20233">MFSTFFISTGAVALSELGDKTQLFALLLALRYHAPVRLIAGIFLATILNHIAAGWIAVELADQLPLYWLRMGTGIACIALGAWMLLPDTLDEEEDRPSRFGPFAAALVGFFILEIGDKTQVATMLMATAYQPFAAVMAGSIFGMMLVNAPIVMIGRNISARLPLKATRLISALIFAIMGVVMLPVWS</sequence>
<dbReference type="InterPro" id="IPR001727">
    <property type="entry name" value="GDT1-like"/>
</dbReference>
<comment type="subcellular location">
    <subcellularLocation>
        <location evidence="1 6">Membrane</location>
        <topology evidence="1 6">Multi-pass membrane protein</topology>
    </subcellularLocation>
</comment>
<feature type="transmembrane region" description="Helical" evidence="6">
    <location>
        <begin position="166"/>
        <end position="186"/>
    </location>
</feature>
<dbReference type="PANTHER" id="PTHR12608">
    <property type="entry name" value="TRANSMEMBRANE PROTEIN HTP-1 RELATED"/>
    <property type="match status" value="1"/>
</dbReference>
<evidence type="ECO:0000256" key="4">
    <source>
        <dbReference type="ARBA" id="ARBA00022989"/>
    </source>
</evidence>
<evidence type="ECO:0000313" key="8">
    <source>
        <dbReference type="Proteomes" id="UP000033774"/>
    </source>
</evidence>
<reference evidence="7 8" key="1">
    <citation type="submission" date="2015-03" db="EMBL/GenBank/DDBJ databases">
        <title>Draft genome sequence of Elstera litoralis.</title>
        <authorList>
            <person name="Rahalkar M.C."/>
            <person name="Dhakephalkar P.K."/>
            <person name="Pore S.D."/>
            <person name="Arora P."/>
            <person name="Kapse N.G."/>
            <person name="Pandit P.S."/>
        </authorList>
    </citation>
    <scope>NUCLEOTIDE SEQUENCE [LARGE SCALE GENOMIC DNA]</scope>
    <source>
        <strain evidence="7 8">Dia-1</strain>
    </source>
</reference>
<gene>
    <name evidence="7" type="ORF">VZ95_07635</name>
</gene>
<dbReference type="OrthoDB" id="9801356at2"/>
<accession>A0A0F3ITY6</accession>
<keyword evidence="8" id="KW-1185">Reference proteome</keyword>
<dbReference type="Proteomes" id="UP000033774">
    <property type="component" value="Unassembled WGS sequence"/>
</dbReference>
<keyword evidence="5 6" id="KW-0472">Membrane</keyword>
<comment type="similarity">
    <text evidence="2 6">Belongs to the GDT1 family.</text>
</comment>
<evidence type="ECO:0000256" key="6">
    <source>
        <dbReference type="RuleBase" id="RU365102"/>
    </source>
</evidence>
<feature type="transmembrane region" description="Helical" evidence="6">
    <location>
        <begin position="34"/>
        <end position="58"/>
    </location>
</feature>
<evidence type="ECO:0000256" key="2">
    <source>
        <dbReference type="ARBA" id="ARBA00009190"/>
    </source>
</evidence>
<evidence type="ECO:0000256" key="1">
    <source>
        <dbReference type="ARBA" id="ARBA00004141"/>
    </source>
</evidence>
<organism evidence="7 8">
    <name type="scientific">Elstera litoralis</name>
    <dbReference type="NCBI Taxonomy" id="552518"/>
    <lineage>
        <taxon>Bacteria</taxon>
        <taxon>Pseudomonadati</taxon>
        <taxon>Pseudomonadota</taxon>
        <taxon>Alphaproteobacteria</taxon>
        <taxon>Rhodospirillales</taxon>
        <taxon>Rhodospirillaceae</taxon>
        <taxon>Elstera</taxon>
    </lineage>
</organism>
<evidence type="ECO:0000256" key="5">
    <source>
        <dbReference type="ARBA" id="ARBA00023136"/>
    </source>
</evidence>
<keyword evidence="3 6" id="KW-0812">Transmembrane</keyword>
<keyword evidence="4 6" id="KW-1133">Transmembrane helix</keyword>
<feature type="transmembrane region" description="Helical" evidence="6">
    <location>
        <begin position="133"/>
        <end position="154"/>
    </location>
</feature>
<comment type="caution">
    <text evidence="6">Lacks conserved residue(s) required for the propagation of feature annotation.</text>
</comment>
<evidence type="ECO:0000313" key="7">
    <source>
        <dbReference type="EMBL" id="KJV10033.1"/>
    </source>
</evidence>
<name>A0A0F3ITY6_9PROT</name>
<dbReference type="EMBL" id="LAJY01000167">
    <property type="protein sequence ID" value="KJV10033.1"/>
    <property type="molecule type" value="Genomic_DNA"/>
</dbReference>
<dbReference type="RefSeq" id="WP_045775325.1">
    <property type="nucleotide sequence ID" value="NZ_LAJY01000167.1"/>
</dbReference>
<feature type="transmembrane region" description="Helical" evidence="6">
    <location>
        <begin position="67"/>
        <end position="86"/>
    </location>
</feature>
<comment type="caution">
    <text evidence="7">The sequence shown here is derived from an EMBL/GenBank/DDBJ whole genome shotgun (WGS) entry which is preliminary data.</text>
</comment>
<dbReference type="GO" id="GO:0016020">
    <property type="term" value="C:membrane"/>
    <property type="evidence" value="ECO:0007669"/>
    <property type="project" value="UniProtKB-SubCell"/>
</dbReference>
<dbReference type="Pfam" id="PF01169">
    <property type="entry name" value="GDT1"/>
    <property type="match status" value="2"/>
</dbReference>
<protein>
    <recommendedName>
        <fullName evidence="6">GDT1 family protein</fullName>
    </recommendedName>
</protein>
<proteinExistence type="inferred from homology"/>
<dbReference type="GO" id="GO:0046873">
    <property type="term" value="F:metal ion transmembrane transporter activity"/>
    <property type="evidence" value="ECO:0007669"/>
    <property type="project" value="InterPro"/>
</dbReference>